<proteinExistence type="predicted"/>
<dbReference type="Proteomes" id="UP000272440">
    <property type="component" value="Unassembled WGS sequence"/>
</dbReference>
<evidence type="ECO:0000313" key="2">
    <source>
        <dbReference type="EMBL" id="RRE43120.1"/>
    </source>
</evidence>
<dbReference type="Proteomes" id="UP000325096">
    <property type="component" value="Chromosome"/>
</dbReference>
<reference evidence="1 4" key="2">
    <citation type="submission" date="2019-08" db="EMBL/GenBank/DDBJ databases">
        <title>Emergence of NDM-5-producing hypervirulent Klebsiella pneumoniae from clinical infections.</title>
        <authorList>
            <person name="Shen Z."/>
            <person name="Zhang H."/>
            <person name="Li M."/>
        </authorList>
    </citation>
    <scope>NUCLEOTIDE SEQUENCE [LARGE SCALE GENOMIC DNA]</scope>
    <source>
        <strain evidence="1 4">RJ18-06</strain>
    </source>
</reference>
<evidence type="ECO:0000313" key="4">
    <source>
        <dbReference type="Proteomes" id="UP000325096"/>
    </source>
</evidence>
<organism evidence="2 3">
    <name type="scientific">Klebsiella pneumoniae</name>
    <dbReference type="NCBI Taxonomy" id="573"/>
    <lineage>
        <taxon>Bacteria</taxon>
        <taxon>Pseudomonadati</taxon>
        <taxon>Pseudomonadota</taxon>
        <taxon>Gammaproteobacteria</taxon>
        <taxon>Enterobacterales</taxon>
        <taxon>Enterobacteriaceae</taxon>
        <taxon>Klebsiella/Raoultella group</taxon>
        <taxon>Klebsiella</taxon>
        <taxon>Klebsiella pneumoniae complex</taxon>
    </lineage>
</organism>
<evidence type="ECO:0000313" key="1">
    <source>
        <dbReference type="EMBL" id="QEP91406.1"/>
    </source>
</evidence>
<evidence type="ECO:0000313" key="3">
    <source>
        <dbReference type="Proteomes" id="UP000272440"/>
    </source>
</evidence>
<dbReference type="AlphaFoldDB" id="A0A3P2EFB7"/>
<sequence length="62" mass="7110">MLVKRLFFQHIEKCYLSVVYDSGGKQKLTQTVTAIKCNNQTFSVNNNTSIWFAQGKGLFYEA</sequence>
<name>A0A3P2EFB7_KLEPN</name>
<dbReference type="EMBL" id="CP043669">
    <property type="protein sequence ID" value="QEP91406.1"/>
    <property type="molecule type" value="Genomic_DNA"/>
</dbReference>
<dbReference type="EMBL" id="RCZY01000002">
    <property type="protein sequence ID" value="RRE43120.1"/>
    <property type="molecule type" value="Genomic_DNA"/>
</dbReference>
<accession>A0A3P2EFB7</accession>
<protein>
    <submittedName>
        <fullName evidence="2">Uncharacterized protein</fullName>
    </submittedName>
</protein>
<reference evidence="2 3" key="1">
    <citation type="journal article" date="2019" name="Antimicrob. Agents Chemother.">
        <title>Applying Rapid Whole Genome Sequencing to Predict Phenotypic Antimicrobial Susceptibility Testing Results Among Carbapenem-Resistant Klebsiella pneumoniae Clinical Isolates.</title>
        <authorList>
            <person name="Tamma P.D."/>
            <person name="Fan Y."/>
            <person name="Bergman Y."/>
            <person name="Pertea G."/>
            <person name="Kazmi A."/>
            <person name="Lewis S."/>
            <person name="Carroll K.C."/>
            <person name="Schatz M.C."/>
            <person name="Timp W."/>
            <person name="Simner P.J."/>
        </authorList>
    </citation>
    <scope>NUCLEOTIDE SEQUENCE [LARGE SCALE GENOMIC DNA]</scope>
    <source>
        <strain evidence="2 3">KLPN_33</strain>
    </source>
</reference>
<gene>
    <name evidence="2" type="ORF">EAO28_01500</name>
    <name evidence="1" type="ORF">FZ929_04735</name>
</gene>